<evidence type="ECO:0000259" key="2">
    <source>
        <dbReference type="PROSITE" id="PS51352"/>
    </source>
</evidence>
<keyword evidence="4" id="KW-1185">Reference proteome</keyword>
<dbReference type="PROSITE" id="PS51352">
    <property type="entry name" value="THIOREDOXIN_2"/>
    <property type="match status" value="1"/>
</dbReference>
<protein>
    <submittedName>
        <fullName evidence="3">Redoxin domain-containing protein</fullName>
    </submittedName>
</protein>
<dbReference type="PROSITE" id="PS51318">
    <property type="entry name" value="TAT"/>
    <property type="match status" value="1"/>
</dbReference>
<dbReference type="InterPro" id="IPR006311">
    <property type="entry name" value="TAT_signal"/>
</dbReference>
<gene>
    <name evidence="3" type="ORF">FHP25_36860</name>
</gene>
<dbReference type="AlphaFoldDB" id="A0A5C8P8V5"/>
<dbReference type="PANTHER" id="PTHR43640">
    <property type="entry name" value="OS07G0260300 PROTEIN"/>
    <property type="match status" value="1"/>
</dbReference>
<evidence type="ECO:0000313" key="4">
    <source>
        <dbReference type="Proteomes" id="UP000321638"/>
    </source>
</evidence>
<sequence length="214" mass="22398">MLSSARFSRRASLAALGGAAASLALPRLALARPQVGVAAPAFSGVGSDGKPCKLADYRGKTVVLEWTNHECPYVGKHYRSGNMQALQKDAAAKGIVWLSIISSMPDSQGYVSAAQANDLTKARNAVPAAVLLDPDGIIGRAYDARVTPHMFVIDPKGTLAYMGGIDSIRSTSIGDVPKATPYVKDALQQLGAGQPIAHTVTQAYGCTIKYKPTA</sequence>
<feature type="signal peptide" evidence="1">
    <location>
        <begin position="1"/>
        <end position="31"/>
    </location>
</feature>
<dbReference type="Pfam" id="PF00578">
    <property type="entry name" value="AhpC-TSA"/>
    <property type="match status" value="1"/>
</dbReference>
<dbReference type="OrthoDB" id="9809746at2"/>
<dbReference type="GO" id="GO:0016209">
    <property type="term" value="F:antioxidant activity"/>
    <property type="evidence" value="ECO:0007669"/>
    <property type="project" value="InterPro"/>
</dbReference>
<dbReference type="GO" id="GO:0016491">
    <property type="term" value="F:oxidoreductase activity"/>
    <property type="evidence" value="ECO:0007669"/>
    <property type="project" value="InterPro"/>
</dbReference>
<feature type="chain" id="PRO_5023020714" evidence="1">
    <location>
        <begin position="32"/>
        <end position="214"/>
    </location>
</feature>
<feature type="domain" description="Thioredoxin" evidence="2">
    <location>
        <begin position="33"/>
        <end position="192"/>
    </location>
</feature>
<reference evidence="3 4" key="1">
    <citation type="submission" date="2019-06" db="EMBL/GenBank/DDBJ databases">
        <title>New taxonomy in bacterial strain CC-CFT640, isolated from vineyard.</title>
        <authorList>
            <person name="Lin S.-Y."/>
            <person name="Tsai C.-F."/>
            <person name="Young C.-C."/>
        </authorList>
    </citation>
    <scope>NUCLEOTIDE SEQUENCE [LARGE SCALE GENOMIC DNA]</scope>
    <source>
        <strain evidence="3 4">CC-CFT640</strain>
    </source>
</reference>
<dbReference type="RefSeq" id="WP_147852011.1">
    <property type="nucleotide sequence ID" value="NZ_VDUZ01000068.1"/>
</dbReference>
<dbReference type="SUPFAM" id="SSF52833">
    <property type="entry name" value="Thioredoxin-like"/>
    <property type="match status" value="1"/>
</dbReference>
<comment type="caution">
    <text evidence="3">The sequence shown here is derived from an EMBL/GenBank/DDBJ whole genome shotgun (WGS) entry which is preliminary data.</text>
</comment>
<evidence type="ECO:0000313" key="3">
    <source>
        <dbReference type="EMBL" id="TXL69976.1"/>
    </source>
</evidence>
<dbReference type="InterPro" id="IPR000866">
    <property type="entry name" value="AhpC/TSA"/>
</dbReference>
<dbReference type="EMBL" id="VDUZ01000068">
    <property type="protein sequence ID" value="TXL69976.1"/>
    <property type="molecule type" value="Genomic_DNA"/>
</dbReference>
<organism evidence="3 4">
    <name type="scientific">Vineibacter terrae</name>
    <dbReference type="NCBI Taxonomy" id="2586908"/>
    <lineage>
        <taxon>Bacteria</taxon>
        <taxon>Pseudomonadati</taxon>
        <taxon>Pseudomonadota</taxon>
        <taxon>Alphaproteobacteria</taxon>
        <taxon>Hyphomicrobiales</taxon>
        <taxon>Vineibacter</taxon>
    </lineage>
</organism>
<evidence type="ECO:0000256" key="1">
    <source>
        <dbReference type="SAM" id="SignalP"/>
    </source>
</evidence>
<dbReference type="InterPro" id="IPR013766">
    <property type="entry name" value="Thioredoxin_domain"/>
</dbReference>
<dbReference type="InterPro" id="IPR047262">
    <property type="entry name" value="PRX-like1"/>
</dbReference>
<dbReference type="PANTHER" id="PTHR43640:SF1">
    <property type="entry name" value="THIOREDOXIN-DEPENDENT PEROXIREDOXIN"/>
    <property type="match status" value="1"/>
</dbReference>
<proteinExistence type="predicted"/>
<dbReference type="Gene3D" id="3.40.30.10">
    <property type="entry name" value="Glutaredoxin"/>
    <property type="match status" value="1"/>
</dbReference>
<dbReference type="InterPro" id="IPR036249">
    <property type="entry name" value="Thioredoxin-like_sf"/>
</dbReference>
<name>A0A5C8P8V5_9HYPH</name>
<keyword evidence="1" id="KW-0732">Signal</keyword>
<accession>A0A5C8P8V5</accession>
<dbReference type="Proteomes" id="UP000321638">
    <property type="component" value="Unassembled WGS sequence"/>
</dbReference>